<dbReference type="FunFam" id="3.30.300.70:FF:000001">
    <property type="entry name" value="Ribosome maturation factor RimP"/>
    <property type="match status" value="1"/>
</dbReference>
<dbReference type="PANTHER" id="PTHR33867:SF1">
    <property type="entry name" value="RIBOSOME MATURATION FACTOR RIMP"/>
    <property type="match status" value="1"/>
</dbReference>
<dbReference type="AlphaFoldDB" id="S7TQH7"/>
<comment type="similarity">
    <text evidence="3">Belongs to the RimP family.</text>
</comment>
<gene>
    <name evidence="3" type="primary">rimP</name>
    <name evidence="7" type="ORF">dsmv_2730</name>
</gene>
<name>S7TQH7_DESML</name>
<comment type="subcellular location">
    <subcellularLocation>
        <location evidence="3">Cytoplasm</location>
    </subcellularLocation>
</comment>
<dbReference type="STRING" id="897.B2D07_17645"/>
<dbReference type="Gene3D" id="2.30.30.180">
    <property type="entry name" value="Ribosome maturation factor RimP, C-terminal domain"/>
    <property type="match status" value="1"/>
</dbReference>
<evidence type="ECO:0000256" key="4">
    <source>
        <dbReference type="SAM" id="MobiDB-lite"/>
    </source>
</evidence>
<evidence type="ECO:0000256" key="1">
    <source>
        <dbReference type="ARBA" id="ARBA00022490"/>
    </source>
</evidence>
<dbReference type="Pfam" id="PF17384">
    <property type="entry name" value="DUF150_C"/>
    <property type="match status" value="1"/>
</dbReference>
<proteinExistence type="inferred from homology"/>
<dbReference type="Proteomes" id="UP000014977">
    <property type="component" value="Unassembled WGS sequence"/>
</dbReference>
<feature type="domain" description="Ribosome maturation factor RimP N-terminal" evidence="5">
    <location>
        <begin position="42"/>
        <end position="110"/>
    </location>
</feature>
<evidence type="ECO:0000313" key="8">
    <source>
        <dbReference type="Proteomes" id="UP000014977"/>
    </source>
</evidence>
<dbReference type="InterPro" id="IPR036847">
    <property type="entry name" value="RimP_C_sf"/>
</dbReference>
<evidence type="ECO:0000259" key="5">
    <source>
        <dbReference type="Pfam" id="PF02576"/>
    </source>
</evidence>
<feature type="domain" description="Ribosome maturation factor RimP C-terminal" evidence="6">
    <location>
        <begin position="117"/>
        <end position="177"/>
    </location>
</feature>
<evidence type="ECO:0000313" key="7">
    <source>
        <dbReference type="EMBL" id="EPR39226.1"/>
    </source>
</evidence>
<feature type="region of interest" description="Disordered" evidence="4">
    <location>
        <begin position="1"/>
        <end position="28"/>
    </location>
</feature>
<dbReference type="HAMAP" id="MF_01077">
    <property type="entry name" value="RimP"/>
    <property type="match status" value="1"/>
</dbReference>
<evidence type="ECO:0000256" key="3">
    <source>
        <dbReference type="HAMAP-Rule" id="MF_01077"/>
    </source>
</evidence>
<dbReference type="GO" id="GO:0006412">
    <property type="term" value="P:translation"/>
    <property type="evidence" value="ECO:0007669"/>
    <property type="project" value="TreeGrafter"/>
</dbReference>
<organism evidence="7 8">
    <name type="scientific">Desulfococcus multivorans DSM 2059</name>
    <dbReference type="NCBI Taxonomy" id="1121405"/>
    <lineage>
        <taxon>Bacteria</taxon>
        <taxon>Pseudomonadati</taxon>
        <taxon>Thermodesulfobacteriota</taxon>
        <taxon>Desulfobacteria</taxon>
        <taxon>Desulfobacterales</taxon>
        <taxon>Desulfococcaceae</taxon>
        <taxon>Desulfococcus</taxon>
    </lineage>
</organism>
<dbReference type="Pfam" id="PF02576">
    <property type="entry name" value="RimP_N"/>
    <property type="match status" value="1"/>
</dbReference>
<accession>S7TQH7</accession>
<feature type="compositionally biased region" description="Basic residues" evidence="4">
    <location>
        <begin position="1"/>
        <end position="11"/>
    </location>
</feature>
<keyword evidence="8" id="KW-1185">Reference proteome</keyword>
<dbReference type="CDD" id="cd01734">
    <property type="entry name" value="YlxS_C"/>
    <property type="match status" value="1"/>
</dbReference>
<dbReference type="RefSeq" id="WP_020877487.1">
    <property type="nucleotide sequence ID" value="NZ_ATHJ01000091.1"/>
</dbReference>
<evidence type="ECO:0000259" key="6">
    <source>
        <dbReference type="Pfam" id="PF17384"/>
    </source>
</evidence>
<reference evidence="7 8" key="1">
    <citation type="journal article" date="2013" name="Genome Announc.">
        <title>Draft genome sequences for three mercury-methylating, sulfate-reducing bacteria.</title>
        <authorList>
            <person name="Brown S.D."/>
            <person name="Hurt R.A.Jr."/>
            <person name="Gilmour C.C."/>
            <person name="Elias D.A."/>
        </authorList>
    </citation>
    <scope>NUCLEOTIDE SEQUENCE [LARGE SCALE GENOMIC DNA]</scope>
    <source>
        <strain evidence="7 8">DSM 2059</strain>
    </source>
</reference>
<evidence type="ECO:0000256" key="2">
    <source>
        <dbReference type="ARBA" id="ARBA00022517"/>
    </source>
</evidence>
<dbReference type="InterPro" id="IPR028998">
    <property type="entry name" value="RimP_C"/>
</dbReference>
<sequence>MSGNSKRKALKKAPPQRSAADAPPMSHEKERRIVARVYALGEPLCESEGIELVCVEYQRESRGRILRLYIDKPGGVTLDDCAAVSRQLGDLLDVALEEIGTYSLEVSSPGQHRPLGKLLDFEKYRGNTAEIRTTLPINGKKKFKGVLEGVSDDTISLRTNSDSLAIPYGLIARARLVNYTEKTDVNTRH</sequence>
<comment type="function">
    <text evidence="3">Required for maturation of 30S ribosomal subunits.</text>
</comment>
<dbReference type="InterPro" id="IPR028989">
    <property type="entry name" value="RimP_N"/>
</dbReference>
<dbReference type="PANTHER" id="PTHR33867">
    <property type="entry name" value="RIBOSOME MATURATION FACTOR RIMP"/>
    <property type="match status" value="1"/>
</dbReference>
<dbReference type="InterPro" id="IPR035956">
    <property type="entry name" value="RimP_N_sf"/>
</dbReference>
<dbReference type="EMBL" id="ATHJ01000091">
    <property type="protein sequence ID" value="EPR39226.1"/>
    <property type="molecule type" value="Genomic_DNA"/>
</dbReference>
<dbReference type="PATRIC" id="fig|1121405.3.peg.2397"/>
<dbReference type="GO" id="GO:0005829">
    <property type="term" value="C:cytosol"/>
    <property type="evidence" value="ECO:0007669"/>
    <property type="project" value="TreeGrafter"/>
</dbReference>
<keyword evidence="2 3" id="KW-0690">Ribosome biogenesis</keyword>
<dbReference type="SUPFAM" id="SSF74942">
    <property type="entry name" value="YhbC-like, C-terminal domain"/>
    <property type="match status" value="1"/>
</dbReference>
<comment type="caution">
    <text evidence="7">The sequence shown here is derived from an EMBL/GenBank/DDBJ whole genome shotgun (WGS) entry which is preliminary data.</text>
</comment>
<dbReference type="GO" id="GO:0000028">
    <property type="term" value="P:ribosomal small subunit assembly"/>
    <property type="evidence" value="ECO:0007669"/>
    <property type="project" value="TreeGrafter"/>
</dbReference>
<dbReference type="SUPFAM" id="SSF75420">
    <property type="entry name" value="YhbC-like, N-terminal domain"/>
    <property type="match status" value="1"/>
</dbReference>
<protein>
    <recommendedName>
        <fullName evidence="3">Ribosome maturation factor RimP</fullName>
    </recommendedName>
</protein>
<dbReference type="InterPro" id="IPR003728">
    <property type="entry name" value="Ribosome_maturation_RimP"/>
</dbReference>
<keyword evidence="1 3" id="KW-0963">Cytoplasm</keyword>
<dbReference type="eggNOG" id="COG0779">
    <property type="taxonomic scope" value="Bacteria"/>
</dbReference>
<dbReference type="Gene3D" id="3.30.300.70">
    <property type="entry name" value="RimP-like superfamily, N-terminal"/>
    <property type="match status" value="1"/>
</dbReference>